<evidence type="ECO:0000259" key="9">
    <source>
        <dbReference type="Pfam" id="PF13643"/>
    </source>
</evidence>
<dbReference type="InterPro" id="IPR003356">
    <property type="entry name" value="DNA_methylase_A-5"/>
</dbReference>
<dbReference type="InterPro" id="IPR029063">
    <property type="entry name" value="SAM-dependent_MTases_sf"/>
</dbReference>
<dbReference type="InterPro" id="IPR051537">
    <property type="entry name" value="DNA_Adenine_Mtase"/>
</dbReference>
<organism evidence="10 11">
    <name type="scientific">Stenomitos frigidus ULC18</name>
    <dbReference type="NCBI Taxonomy" id="2107698"/>
    <lineage>
        <taxon>Bacteria</taxon>
        <taxon>Bacillati</taxon>
        <taxon>Cyanobacteriota</taxon>
        <taxon>Cyanophyceae</taxon>
        <taxon>Leptolyngbyales</taxon>
        <taxon>Leptolyngbyaceae</taxon>
        <taxon>Stenomitos</taxon>
    </lineage>
</organism>
<keyword evidence="5" id="KW-0680">Restriction system</keyword>
<dbReference type="PANTHER" id="PTHR42933">
    <property type="entry name" value="SLR6095 PROTEIN"/>
    <property type="match status" value="1"/>
</dbReference>
<dbReference type="SUPFAM" id="SSF53335">
    <property type="entry name" value="S-adenosyl-L-methionine-dependent methyltransferases"/>
    <property type="match status" value="1"/>
</dbReference>
<sequence>MASSPNFEFLHAHDAQLVRLGSLAEWYFADDPNTCLIKLRQFGEVLAQLTAAKVGLYVDAEEKQVNLLRRLRDRGVLKGEVDRLFHELRKAGNDATHELAGNQRTALSGLKYARALGIWFHRVFTHDRTFDPGSFIPPPEPHVETQALKAELAQLRKEVYASLSKVDAAEALAQAEAQRRLEAEALAQEAAAQVQAFQTRLAQVQTQADRASEQELKQTIAQAQVAETHVSLDERETRRLIDAQLRAAGWDVDSEVLTYTSGTRPQKGKNLAIAEFPTAEGRADYALFVGLQVVAVVEAKRQSKDVSVLPDNVLFEDGQGRSIRADLMDKCNLHTILRLPTGIFYAQGVKTNVLFFQRGTTEKGNTKQVWIYDMRTNMPAFGKRTPLTREHFRDFGQCYGNDPQGSSPRVDQGEEGRFRCFLREAIAKRGENLDLSWLRDESLQSGDDLPEPEVIATEIMEKLRLATKEMESLLVLLEGEEAPEAVSASVGLPIVE</sequence>
<keyword evidence="11" id="KW-1185">Reference proteome</keyword>
<evidence type="ECO:0000259" key="8">
    <source>
        <dbReference type="Pfam" id="PF02384"/>
    </source>
</evidence>
<proteinExistence type="predicted"/>
<evidence type="ECO:0000256" key="5">
    <source>
        <dbReference type="ARBA" id="ARBA00022747"/>
    </source>
</evidence>
<evidence type="ECO:0000256" key="6">
    <source>
        <dbReference type="ARBA" id="ARBA00047942"/>
    </source>
</evidence>
<dbReference type="RefSeq" id="WP_106257673.1">
    <property type="nucleotide sequence ID" value="NZ_CAWNSW010000133.1"/>
</dbReference>
<accession>A0A2T1E358</accession>
<evidence type="ECO:0000313" key="10">
    <source>
        <dbReference type="EMBL" id="PSB27054.1"/>
    </source>
</evidence>
<dbReference type="EMBL" id="PVWK01000098">
    <property type="protein sequence ID" value="PSB27054.1"/>
    <property type="molecule type" value="Genomic_DNA"/>
</dbReference>
<dbReference type="AlphaFoldDB" id="A0A2T1E358"/>
<dbReference type="InterPro" id="IPR025285">
    <property type="entry name" value="DUF4145"/>
</dbReference>
<reference evidence="11" key="1">
    <citation type="submission" date="2018-02" db="EMBL/GenBank/DDBJ databases">
        <authorList>
            <person name="Moore K."/>
            <person name="Momper L."/>
        </authorList>
    </citation>
    <scope>NUCLEOTIDE SEQUENCE [LARGE SCALE GENOMIC DNA]</scope>
    <source>
        <strain evidence="11">ULC18</strain>
    </source>
</reference>
<dbReference type="GO" id="GO:0032259">
    <property type="term" value="P:methylation"/>
    <property type="evidence" value="ECO:0007669"/>
    <property type="project" value="UniProtKB-KW"/>
</dbReference>
<evidence type="ECO:0000256" key="3">
    <source>
        <dbReference type="ARBA" id="ARBA00022679"/>
    </source>
</evidence>
<evidence type="ECO:0000256" key="2">
    <source>
        <dbReference type="ARBA" id="ARBA00022603"/>
    </source>
</evidence>
<evidence type="ECO:0000256" key="1">
    <source>
        <dbReference type="ARBA" id="ARBA00011900"/>
    </source>
</evidence>
<dbReference type="GO" id="GO:0009307">
    <property type="term" value="P:DNA restriction-modification system"/>
    <property type="evidence" value="ECO:0007669"/>
    <property type="project" value="UniProtKB-KW"/>
</dbReference>
<gene>
    <name evidence="10" type="ORF">C7B82_18080</name>
</gene>
<keyword evidence="4" id="KW-0949">S-adenosyl-L-methionine</keyword>
<dbReference type="PANTHER" id="PTHR42933:SF4">
    <property type="entry name" value="TYPE I RESTRICTION ENZYME ECOKI METHYLASE SUBUNIT"/>
    <property type="match status" value="1"/>
</dbReference>
<reference evidence="10 11" key="2">
    <citation type="submission" date="2018-03" db="EMBL/GenBank/DDBJ databases">
        <title>The ancient ancestry and fast evolution of plastids.</title>
        <authorList>
            <person name="Moore K.R."/>
            <person name="Magnabosco C."/>
            <person name="Momper L."/>
            <person name="Gold D.A."/>
            <person name="Bosak T."/>
            <person name="Fournier G.P."/>
        </authorList>
    </citation>
    <scope>NUCLEOTIDE SEQUENCE [LARGE SCALE GENOMIC DNA]</scope>
    <source>
        <strain evidence="10 11">ULC18</strain>
    </source>
</reference>
<dbReference type="Proteomes" id="UP000239576">
    <property type="component" value="Unassembled WGS sequence"/>
</dbReference>
<feature type="domain" description="DUF4145" evidence="9">
    <location>
        <begin position="26"/>
        <end position="101"/>
    </location>
</feature>
<dbReference type="GO" id="GO:0009007">
    <property type="term" value="F:site-specific DNA-methyltransferase (adenine-specific) activity"/>
    <property type="evidence" value="ECO:0007669"/>
    <property type="project" value="UniProtKB-EC"/>
</dbReference>
<keyword evidence="7" id="KW-0175">Coiled coil</keyword>
<comment type="catalytic activity">
    <reaction evidence="6">
        <text>a 2'-deoxyadenosine in DNA + S-adenosyl-L-methionine = an N(6)-methyl-2'-deoxyadenosine in DNA + S-adenosyl-L-homocysteine + H(+)</text>
        <dbReference type="Rhea" id="RHEA:15197"/>
        <dbReference type="Rhea" id="RHEA-COMP:12418"/>
        <dbReference type="Rhea" id="RHEA-COMP:12419"/>
        <dbReference type="ChEBI" id="CHEBI:15378"/>
        <dbReference type="ChEBI" id="CHEBI:57856"/>
        <dbReference type="ChEBI" id="CHEBI:59789"/>
        <dbReference type="ChEBI" id="CHEBI:90615"/>
        <dbReference type="ChEBI" id="CHEBI:90616"/>
        <dbReference type="EC" id="2.1.1.72"/>
    </reaction>
</comment>
<comment type="caution">
    <text evidence="10">The sequence shown here is derived from an EMBL/GenBank/DDBJ whole genome shotgun (WGS) entry which is preliminary data.</text>
</comment>
<evidence type="ECO:0000256" key="4">
    <source>
        <dbReference type="ARBA" id="ARBA00022691"/>
    </source>
</evidence>
<name>A0A2T1E358_9CYAN</name>
<dbReference type="Gene3D" id="3.40.50.150">
    <property type="entry name" value="Vaccinia Virus protein VP39"/>
    <property type="match status" value="1"/>
</dbReference>
<protein>
    <recommendedName>
        <fullName evidence="1">site-specific DNA-methyltransferase (adenine-specific)</fullName>
        <ecNumber evidence="1">2.1.1.72</ecNumber>
    </recommendedName>
</protein>
<evidence type="ECO:0000313" key="11">
    <source>
        <dbReference type="Proteomes" id="UP000239576"/>
    </source>
</evidence>
<dbReference type="GO" id="GO:0003677">
    <property type="term" value="F:DNA binding"/>
    <property type="evidence" value="ECO:0007669"/>
    <property type="project" value="InterPro"/>
</dbReference>
<feature type="domain" description="DNA methylase adenine-specific" evidence="8">
    <location>
        <begin position="281"/>
        <end position="434"/>
    </location>
</feature>
<dbReference type="Pfam" id="PF13643">
    <property type="entry name" value="DUF4145"/>
    <property type="match status" value="1"/>
</dbReference>
<evidence type="ECO:0000256" key="7">
    <source>
        <dbReference type="SAM" id="Coils"/>
    </source>
</evidence>
<dbReference type="OrthoDB" id="9802848at2"/>
<feature type="coiled-coil region" evidence="7">
    <location>
        <begin position="187"/>
        <end position="214"/>
    </location>
</feature>
<dbReference type="EC" id="2.1.1.72" evidence="1"/>
<keyword evidence="3" id="KW-0808">Transferase</keyword>
<dbReference type="GO" id="GO:0008170">
    <property type="term" value="F:N-methyltransferase activity"/>
    <property type="evidence" value="ECO:0007669"/>
    <property type="project" value="InterPro"/>
</dbReference>
<dbReference type="Pfam" id="PF02384">
    <property type="entry name" value="N6_Mtase"/>
    <property type="match status" value="1"/>
</dbReference>
<keyword evidence="2" id="KW-0489">Methyltransferase</keyword>